<dbReference type="Gene3D" id="3.40.1280.10">
    <property type="match status" value="2"/>
</dbReference>
<dbReference type="PANTHER" id="PTHR12150:SF13">
    <property type="entry name" value="METHYLTRANSFERASE C9ORF114-RELATED"/>
    <property type="match status" value="1"/>
</dbReference>
<dbReference type="InterPro" id="IPR003750">
    <property type="entry name" value="Put_MeTrfase-C9orf114-like"/>
</dbReference>
<name>A0AAV8UXD4_9RHOD</name>
<proteinExistence type="inferred from homology"/>
<evidence type="ECO:0000313" key="3">
    <source>
        <dbReference type="Proteomes" id="UP001157974"/>
    </source>
</evidence>
<gene>
    <name evidence="2" type="ORF">NDN08_003730</name>
</gene>
<dbReference type="Pfam" id="PF02598">
    <property type="entry name" value="Methyltrn_RNA_3"/>
    <property type="match status" value="1"/>
</dbReference>
<accession>A0AAV8UXD4</accession>
<evidence type="ECO:0008006" key="4">
    <source>
        <dbReference type="Google" id="ProtNLM"/>
    </source>
</evidence>
<dbReference type="EMBL" id="JAMWBK010000003">
    <property type="protein sequence ID" value="KAJ8907249.1"/>
    <property type="molecule type" value="Genomic_DNA"/>
</dbReference>
<reference evidence="2 3" key="1">
    <citation type="journal article" date="2023" name="Nat. Commun.">
        <title>Origin of minicircular mitochondrial genomes in red algae.</title>
        <authorList>
            <person name="Lee Y."/>
            <person name="Cho C.H."/>
            <person name="Lee Y.M."/>
            <person name="Park S.I."/>
            <person name="Yang J.H."/>
            <person name="West J.A."/>
            <person name="Bhattacharya D."/>
            <person name="Yoon H.S."/>
        </authorList>
    </citation>
    <scope>NUCLEOTIDE SEQUENCE [LARGE SCALE GENOMIC DNA]</scope>
    <source>
        <strain evidence="2 3">CCMP1338</strain>
        <tissue evidence="2">Whole cell</tissue>
    </source>
</reference>
<dbReference type="Proteomes" id="UP001157974">
    <property type="component" value="Unassembled WGS sequence"/>
</dbReference>
<dbReference type="InterPro" id="IPR029026">
    <property type="entry name" value="tRNA_m1G_MTases_N"/>
</dbReference>
<dbReference type="InterPro" id="IPR029028">
    <property type="entry name" value="Alpha/beta_knot_MTases"/>
</dbReference>
<dbReference type="AlphaFoldDB" id="A0AAV8UXD4"/>
<comment type="similarity">
    <text evidence="1">Belongs to the class IV-like SAM-binding methyltransferase superfamily.</text>
</comment>
<organism evidence="2 3">
    <name type="scientific">Rhodosorus marinus</name>
    <dbReference type="NCBI Taxonomy" id="101924"/>
    <lineage>
        <taxon>Eukaryota</taxon>
        <taxon>Rhodophyta</taxon>
        <taxon>Stylonematophyceae</taxon>
        <taxon>Stylonematales</taxon>
        <taxon>Stylonemataceae</taxon>
        <taxon>Rhodosorus</taxon>
    </lineage>
</organism>
<sequence length="348" mass="38917">MVGVGSVRKRARGDRPWTVSVALPGSILSNAQSEILRTYVAGSVARTLAIFEVDEVVIFDDSVEEKYSDDTLELLLKYLETPQYLRRHLFPMEARLRNVGLLNPLDAPHHLREREYLRWREGVVVEQGFKRAGQGSSSWNSFRANGEKGHRNLRESHFADVGWREPVHFGEKKEPIGTRVTIDFGSCPNRPIKEGKLAGRDEPRRSGGLYWGYRVRRAGKLSTVFENCPFESGYDFVVGTSERGRSVEDANLSVGPFHHLLVVFGGVKGIEHAAMVDDVLVERGIGKDISTEEIFDEYVNTCPTQGSRTIRTEEAIPISLTALRPCLVLADSAAEDDPGKKRPATRLL</sequence>
<protein>
    <recommendedName>
        <fullName evidence="4">RNA methyltransferase</fullName>
    </recommendedName>
</protein>
<evidence type="ECO:0000256" key="1">
    <source>
        <dbReference type="ARBA" id="ARBA00009841"/>
    </source>
</evidence>
<dbReference type="CDD" id="cd18086">
    <property type="entry name" value="HsC9orf114-like"/>
    <property type="match status" value="1"/>
</dbReference>
<dbReference type="SUPFAM" id="SSF75217">
    <property type="entry name" value="alpha/beta knot"/>
    <property type="match status" value="1"/>
</dbReference>
<comment type="caution">
    <text evidence="2">The sequence shown here is derived from an EMBL/GenBank/DDBJ whole genome shotgun (WGS) entry which is preliminary data.</text>
</comment>
<dbReference type="PANTHER" id="PTHR12150">
    <property type="entry name" value="CLASS IV SAM-BINDING METHYLTRANSFERASE-RELATED"/>
    <property type="match status" value="1"/>
</dbReference>
<keyword evidence="3" id="KW-1185">Reference proteome</keyword>
<evidence type="ECO:0000313" key="2">
    <source>
        <dbReference type="EMBL" id="KAJ8907249.1"/>
    </source>
</evidence>